<sequence length="115" mass="13047">MITRGRIAKDRAAIEPLIAEDFHFTSPLDNRIDRTIFFERCWPNSEIIAGFEFIHLVPTGDKVFVAYEGSSTDGHRFRNTEILTVREGKVTDAEVYFGWSIPHKAEPGGFVDSSQ</sequence>
<evidence type="ECO:0000313" key="1">
    <source>
        <dbReference type="EMBL" id="PSH66284.1"/>
    </source>
</evidence>
<dbReference type="SUPFAM" id="SSF54427">
    <property type="entry name" value="NTF2-like"/>
    <property type="match status" value="1"/>
</dbReference>
<dbReference type="OrthoDB" id="4945579at2"/>
<dbReference type="Gene3D" id="3.10.450.50">
    <property type="match status" value="1"/>
</dbReference>
<keyword evidence="1" id="KW-0413">Isomerase</keyword>
<proteinExistence type="predicted"/>
<accession>A0A2P7BII5</accession>
<organism evidence="1 2">
    <name type="scientific">Phyllobacterium sophorae</name>
    <dbReference type="NCBI Taxonomy" id="1520277"/>
    <lineage>
        <taxon>Bacteria</taxon>
        <taxon>Pseudomonadati</taxon>
        <taxon>Pseudomonadota</taxon>
        <taxon>Alphaproteobacteria</taxon>
        <taxon>Hyphomicrobiales</taxon>
        <taxon>Phyllobacteriaceae</taxon>
        <taxon>Phyllobacterium</taxon>
    </lineage>
</organism>
<keyword evidence="2" id="KW-1185">Reference proteome</keyword>
<dbReference type="AlphaFoldDB" id="A0A2P7BII5"/>
<dbReference type="Proteomes" id="UP000241764">
    <property type="component" value="Unassembled WGS sequence"/>
</dbReference>
<comment type="caution">
    <text evidence="1">The sequence shown here is derived from an EMBL/GenBank/DDBJ whole genome shotgun (WGS) entry which is preliminary data.</text>
</comment>
<reference evidence="2" key="1">
    <citation type="submission" date="2017-11" db="EMBL/GenBank/DDBJ databases">
        <authorList>
            <person name="Kuznetsova I."/>
            <person name="Sazanova A."/>
            <person name="Chirak E."/>
            <person name="Safronova V."/>
            <person name="Willems A."/>
        </authorList>
    </citation>
    <scope>NUCLEOTIDE SEQUENCE [LARGE SCALE GENOMIC DNA]</scope>
    <source>
        <strain evidence="2">CCBAU 03422</strain>
    </source>
</reference>
<dbReference type="GO" id="GO:0016853">
    <property type="term" value="F:isomerase activity"/>
    <property type="evidence" value="ECO:0007669"/>
    <property type="project" value="UniProtKB-KW"/>
</dbReference>
<name>A0A2P7BII5_9HYPH</name>
<dbReference type="EMBL" id="PGGM01000002">
    <property type="protein sequence ID" value="PSH66284.1"/>
    <property type="molecule type" value="Genomic_DNA"/>
</dbReference>
<gene>
    <name evidence="1" type="ORF">CU103_06890</name>
</gene>
<evidence type="ECO:0000313" key="2">
    <source>
        <dbReference type="Proteomes" id="UP000241764"/>
    </source>
</evidence>
<dbReference type="InterPro" id="IPR032710">
    <property type="entry name" value="NTF2-like_dom_sf"/>
</dbReference>
<protein>
    <submittedName>
        <fullName evidence="1">Ketosteroid isomerase</fullName>
    </submittedName>
</protein>